<dbReference type="EMBL" id="JARBDR010000214">
    <property type="protein sequence ID" value="KAJ8319267.1"/>
    <property type="molecule type" value="Genomic_DNA"/>
</dbReference>
<keyword evidence="3" id="KW-0732">Signal</keyword>
<evidence type="ECO:0000313" key="9">
    <source>
        <dbReference type="Proteomes" id="UP001217089"/>
    </source>
</evidence>
<evidence type="ECO:0000259" key="7">
    <source>
        <dbReference type="PROSITE" id="PS51212"/>
    </source>
</evidence>
<dbReference type="PROSITE" id="PS51212">
    <property type="entry name" value="WSC"/>
    <property type="match status" value="1"/>
</dbReference>
<dbReference type="Pfam" id="PF01822">
    <property type="entry name" value="WSC"/>
    <property type="match status" value="1"/>
</dbReference>
<gene>
    <name evidence="8" type="ORF">KUTeg_004358</name>
</gene>
<dbReference type="PANTHER" id="PTHR24269:SF16">
    <property type="entry name" value="PROTEIN SLG1"/>
    <property type="match status" value="1"/>
</dbReference>
<organism evidence="8 9">
    <name type="scientific">Tegillarca granosa</name>
    <name type="common">Malaysian cockle</name>
    <name type="synonym">Anadara granosa</name>
    <dbReference type="NCBI Taxonomy" id="220873"/>
    <lineage>
        <taxon>Eukaryota</taxon>
        <taxon>Metazoa</taxon>
        <taxon>Spiralia</taxon>
        <taxon>Lophotrochozoa</taxon>
        <taxon>Mollusca</taxon>
        <taxon>Bivalvia</taxon>
        <taxon>Autobranchia</taxon>
        <taxon>Pteriomorphia</taxon>
        <taxon>Arcoida</taxon>
        <taxon>Arcoidea</taxon>
        <taxon>Arcidae</taxon>
        <taxon>Tegillarca</taxon>
    </lineage>
</organism>
<keyword evidence="2" id="KW-0812">Transmembrane</keyword>
<comment type="subcellular location">
    <subcellularLocation>
        <location evidence="1">Membrane</location>
        <topology evidence="1">Single-pass membrane protein</topology>
    </subcellularLocation>
</comment>
<proteinExistence type="predicted"/>
<keyword evidence="4" id="KW-1133">Transmembrane helix</keyword>
<sequence>MFITSYVGCYPRNPGARQFIANPGDYDPATITSEVCKLKCGKLGYTYAGLTQGMLCLCGNTLTTTAVTDTYCSQACFGNPAEFCGASLYYSVHTTPQLLTGFTISVPGMNPCMQEREGKREKERGKGERL</sequence>
<feature type="domain" description="WSC" evidence="7">
    <location>
        <begin position="3"/>
        <end position="96"/>
    </location>
</feature>
<keyword evidence="9" id="KW-1185">Reference proteome</keyword>
<evidence type="ECO:0000313" key="8">
    <source>
        <dbReference type="EMBL" id="KAJ8319267.1"/>
    </source>
</evidence>
<keyword evidence="5" id="KW-0472">Membrane</keyword>
<dbReference type="InterPro" id="IPR002889">
    <property type="entry name" value="WSC_carb-bd"/>
</dbReference>
<keyword evidence="6" id="KW-0325">Glycoprotein</keyword>
<evidence type="ECO:0000256" key="1">
    <source>
        <dbReference type="ARBA" id="ARBA00004167"/>
    </source>
</evidence>
<dbReference type="PANTHER" id="PTHR24269">
    <property type="entry name" value="KREMEN PROTEIN"/>
    <property type="match status" value="1"/>
</dbReference>
<evidence type="ECO:0000256" key="4">
    <source>
        <dbReference type="ARBA" id="ARBA00022989"/>
    </source>
</evidence>
<evidence type="ECO:0000256" key="3">
    <source>
        <dbReference type="ARBA" id="ARBA00022729"/>
    </source>
</evidence>
<dbReference type="InterPro" id="IPR051836">
    <property type="entry name" value="Kremen_rcpt"/>
</dbReference>
<name>A0ABQ9FPP9_TEGGR</name>
<reference evidence="8 9" key="1">
    <citation type="submission" date="2022-12" db="EMBL/GenBank/DDBJ databases">
        <title>Chromosome-level genome of Tegillarca granosa.</title>
        <authorList>
            <person name="Kim J."/>
        </authorList>
    </citation>
    <scope>NUCLEOTIDE SEQUENCE [LARGE SCALE GENOMIC DNA]</scope>
    <source>
        <strain evidence="8">Teg-2019</strain>
        <tissue evidence="8">Adductor muscle</tissue>
    </source>
</reference>
<protein>
    <recommendedName>
        <fullName evidence="7">WSC domain-containing protein</fullName>
    </recommendedName>
</protein>
<dbReference type="Proteomes" id="UP001217089">
    <property type="component" value="Unassembled WGS sequence"/>
</dbReference>
<accession>A0ABQ9FPP9</accession>
<dbReference type="SMART" id="SM00321">
    <property type="entry name" value="WSC"/>
    <property type="match status" value="1"/>
</dbReference>
<evidence type="ECO:0000256" key="5">
    <source>
        <dbReference type="ARBA" id="ARBA00023136"/>
    </source>
</evidence>
<evidence type="ECO:0000256" key="2">
    <source>
        <dbReference type="ARBA" id="ARBA00022692"/>
    </source>
</evidence>
<comment type="caution">
    <text evidence="8">The sequence shown here is derived from an EMBL/GenBank/DDBJ whole genome shotgun (WGS) entry which is preliminary data.</text>
</comment>
<evidence type="ECO:0000256" key="6">
    <source>
        <dbReference type="ARBA" id="ARBA00023180"/>
    </source>
</evidence>